<dbReference type="InParanoid" id="J4I115"/>
<dbReference type="OrthoDB" id="9936937at2759"/>
<evidence type="ECO:0000313" key="6">
    <source>
        <dbReference type="Proteomes" id="UP000006352"/>
    </source>
</evidence>
<sequence length="451" mass="49316">MRHLDTSSVGVDDPAAVIVLVATKLCDVIAASGSCSVWAELWLTESLLPAAIADPGSSQLAHIRSYKMESTNDLTDSVAEFFSYPFSTDVTYQQGLANIMNSLEGKSDDEKADILRRSKVYYFNHITGYSITVDDVSQKDRSMTDGNNVALQGGSESIRAPASNDIDMDNEPRILTFAELKALIEQGKTDQIPNNRIIPSELNERSSSSGFSAAVSPVVSVVDPWFTMPLLSRFEKEYGRPGATLVMRSLKTSPVRSVRSCDVSATSLARNGDVSTELLHRIFYLEGFSLFVFASFIFISLAGAVSAATLVVCFFGTAFVAILAVLLGLSIVLAVSGVGIYLAARLALLVREEGPRTGLADWAQESKNQLFRFKVEAEPNPKLEPEPEHEDELELESKSPSDHHDDDSRSAVSQETLTIERDPLTEFMEISKDRDQDASSPVIAVKYEEAY</sequence>
<evidence type="ECO:0000256" key="1">
    <source>
        <dbReference type="SAM" id="MobiDB-lite"/>
    </source>
</evidence>
<keyword evidence="2" id="KW-0812">Transmembrane</keyword>
<dbReference type="InterPro" id="IPR040554">
    <property type="entry name" value="KPWE_PEX14_dom"/>
</dbReference>
<accession>J4I115</accession>
<proteinExistence type="predicted"/>
<feature type="transmembrane region" description="Helical" evidence="2">
    <location>
        <begin position="318"/>
        <end position="344"/>
    </location>
</feature>
<keyword evidence="2" id="KW-0472">Membrane</keyword>
<evidence type="ECO:0000256" key="2">
    <source>
        <dbReference type="SAM" id="Phobius"/>
    </source>
</evidence>
<keyword evidence="2" id="KW-1133">Transmembrane helix</keyword>
<dbReference type="Proteomes" id="UP000006352">
    <property type="component" value="Unassembled WGS sequence"/>
</dbReference>
<dbReference type="RefSeq" id="XP_012184700.1">
    <property type="nucleotide sequence ID" value="XM_012329310.1"/>
</dbReference>
<feature type="region of interest" description="Disordered" evidence="1">
    <location>
        <begin position="380"/>
        <end position="451"/>
    </location>
</feature>
<protein>
    <recommendedName>
        <fullName evidence="7">Transmembrane protein</fullName>
    </recommendedName>
</protein>
<evidence type="ECO:0000313" key="5">
    <source>
        <dbReference type="EMBL" id="CCM05417.1"/>
    </source>
</evidence>
<dbReference type="InterPro" id="IPR058841">
    <property type="entry name" value="HTH_76"/>
</dbReference>
<feature type="domain" description="Peroxisomal membrane protein PEX14-like KPWE" evidence="3">
    <location>
        <begin position="172"/>
        <end position="208"/>
    </location>
</feature>
<reference evidence="5 6" key="1">
    <citation type="journal article" date="2012" name="Appl. Environ. Microbiol.">
        <title>Short-read sequencing for genomic analysis of the brown rot fungus Fibroporia radiculosa.</title>
        <authorList>
            <person name="Tang J.D."/>
            <person name="Perkins A.D."/>
            <person name="Sonstegard T.S."/>
            <person name="Schroeder S.G."/>
            <person name="Burgess S.C."/>
            <person name="Diehl S.V."/>
        </authorList>
    </citation>
    <scope>NUCLEOTIDE SEQUENCE [LARGE SCALE GENOMIC DNA]</scope>
    <source>
        <strain evidence="5 6">TFFH 294</strain>
    </source>
</reference>
<dbReference type="EMBL" id="HE797189">
    <property type="protein sequence ID" value="CCM05417.1"/>
    <property type="molecule type" value="Genomic_DNA"/>
</dbReference>
<evidence type="ECO:0008006" key="7">
    <source>
        <dbReference type="Google" id="ProtNLM"/>
    </source>
</evidence>
<feature type="domain" description="PEX14-like helix-turn-helix" evidence="4">
    <location>
        <begin position="78"/>
        <end position="138"/>
    </location>
</feature>
<dbReference type="Pfam" id="PF25871">
    <property type="entry name" value="HTH_76"/>
    <property type="match status" value="1"/>
</dbReference>
<dbReference type="Pfam" id="PF17733">
    <property type="entry name" value="KPWE_dom"/>
    <property type="match status" value="1"/>
</dbReference>
<feature type="compositionally biased region" description="Basic and acidic residues" evidence="1">
    <location>
        <begin position="395"/>
        <end position="409"/>
    </location>
</feature>
<feature type="transmembrane region" description="Helical" evidence="2">
    <location>
        <begin position="288"/>
        <end position="312"/>
    </location>
</feature>
<feature type="compositionally biased region" description="Basic and acidic residues" evidence="1">
    <location>
        <begin position="418"/>
        <end position="437"/>
    </location>
</feature>
<name>J4I115_9APHY</name>
<keyword evidence="6" id="KW-1185">Reference proteome</keyword>
<gene>
    <name evidence="5" type="ORF">FIBRA_07634</name>
</gene>
<evidence type="ECO:0000259" key="3">
    <source>
        <dbReference type="Pfam" id="PF17733"/>
    </source>
</evidence>
<evidence type="ECO:0000259" key="4">
    <source>
        <dbReference type="Pfam" id="PF25871"/>
    </source>
</evidence>
<organism evidence="5 6">
    <name type="scientific">Fibroporia radiculosa</name>
    <dbReference type="NCBI Taxonomy" id="599839"/>
    <lineage>
        <taxon>Eukaryota</taxon>
        <taxon>Fungi</taxon>
        <taxon>Dikarya</taxon>
        <taxon>Basidiomycota</taxon>
        <taxon>Agaricomycotina</taxon>
        <taxon>Agaricomycetes</taxon>
        <taxon>Polyporales</taxon>
        <taxon>Fibroporiaceae</taxon>
        <taxon>Fibroporia</taxon>
    </lineage>
</organism>
<dbReference type="GeneID" id="24100328"/>
<dbReference type="STRING" id="599839.J4I115"/>
<dbReference type="HOGENOM" id="CLU_606955_0_0_1"/>
<dbReference type="AlphaFoldDB" id="J4I115"/>